<evidence type="ECO:0000313" key="3">
    <source>
        <dbReference type="Proteomes" id="UP000198577"/>
    </source>
</evidence>
<reference evidence="2 3" key="1">
    <citation type="submission" date="2016-10" db="EMBL/GenBank/DDBJ databases">
        <authorList>
            <person name="de Groot N.N."/>
        </authorList>
    </citation>
    <scope>NUCLEOTIDE SEQUENCE [LARGE SCALE GENOMIC DNA]</scope>
    <source>
        <strain evidence="2 3">DSM 20678</strain>
    </source>
</reference>
<keyword evidence="1" id="KW-0238">DNA-binding</keyword>
<proteinExistence type="predicted"/>
<dbReference type="InterPro" id="IPR010095">
    <property type="entry name" value="Cas12f1-like_TNB"/>
</dbReference>
<accession>A0A1I5XUM6</accession>
<protein>
    <submittedName>
        <fullName evidence="2">Transposase, IS605 OrfB family, central region</fullName>
    </submittedName>
</protein>
<evidence type="ECO:0000313" key="2">
    <source>
        <dbReference type="EMBL" id="SFQ35624.1"/>
    </source>
</evidence>
<organism evidence="2 3">
    <name type="scientific">Caldicoprobacter faecalis</name>
    <dbReference type="NCBI Taxonomy" id="937334"/>
    <lineage>
        <taxon>Bacteria</taxon>
        <taxon>Bacillati</taxon>
        <taxon>Bacillota</taxon>
        <taxon>Clostridia</taxon>
        <taxon>Caldicoprobacterales</taxon>
        <taxon>Caldicoprobacteraceae</taxon>
        <taxon>Caldicoprobacter</taxon>
    </lineage>
</organism>
<name>A0A1I5XUM6_9FIRM</name>
<dbReference type="AlphaFoldDB" id="A0A1I5XUM6"/>
<sequence>MSENRLDIREQTKGSKKFNRIMSSWNFWELASFIEYKAALDGVLVIYVESKETSKNHNSLMKRCHASIMKVMDAV</sequence>
<dbReference type="EMBL" id="FOXR01000031">
    <property type="protein sequence ID" value="SFQ35624.1"/>
    <property type="molecule type" value="Genomic_DNA"/>
</dbReference>
<dbReference type="NCBIfam" id="TIGR01766">
    <property type="entry name" value="IS200/IS605 family accessory protein TnpB-like domain"/>
    <property type="match status" value="1"/>
</dbReference>
<gene>
    <name evidence="2" type="ORF">SAMN05444406_1311</name>
</gene>
<dbReference type="Proteomes" id="UP000198577">
    <property type="component" value="Unassembled WGS sequence"/>
</dbReference>
<dbReference type="RefSeq" id="WP_025748296.1">
    <property type="nucleotide sequence ID" value="NZ_FOXR01000031.1"/>
</dbReference>
<dbReference type="GO" id="GO:0003677">
    <property type="term" value="F:DNA binding"/>
    <property type="evidence" value="ECO:0007669"/>
    <property type="project" value="UniProtKB-KW"/>
</dbReference>
<keyword evidence="3" id="KW-1185">Reference proteome</keyword>
<evidence type="ECO:0000256" key="1">
    <source>
        <dbReference type="ARBA" id="ARBA00023125"/>
    </source>
</evidence>